<dbReference type="InterPro" id="IPR050706">
    <property type="entry name" value="Cyclic-di-GMP_PDE-like"/>
</dbReference>
<sequence length="683" mass="73194">MTGSETGASTGLVSPPDLPPEVLAAVAPHLARVVDDFYARLALRPELKAVVGRLTPDEFDHLRHRQALHLRHLLTPRLDADDLRGRAREVGRIHAMTGVELDWYVDGMTENRHGVWQAIVEHCPGLDLIAVHEVVVERFLADLHGAMLGYRDLDEVENRVLLEVLDVCAEAATVPDLSRGLVTALAGLDGVVACLFARADDAGRMETEAGAGSGLATFLAEAAREEWAPVSTSERLSSGQGPIGRAWRSGMVERSDSLSTDASARPWRALAARIGWRSSAAVPLVDPSGRTRALVSLQSGWTGAFGARGRATLLQQVKQVAERALTDLEERPTTASGVRAFAQRAGHLALLEAGAVEMLFQPVVSLPSGRLVKLEALARLRDAGARVSPAEFLPSFGDGELFTLFEVGLRESLRALREWQDAGLVTGVSVNLPVAAVTDDGYAKVVADLLATYDVCPERLTLELLETGALDRQTPGRPLSLDHFRDLGVRLAQDDLGSGYSSLLRLQHFDFDEAKIDQSLVRGTDLAPGTALHFIRPMTDIAHSLGIHVVIEGLEHVGLIDAAVQLGVDAGQGYGIARPMPASEVVAWAAGFRISVDPVVPSTPMGALAGHVAWEHRMTATGGRYAGDDRLDLAGCPLTAYTRADGADVTRAHEAVHAAAVGQRGSFLHRTAWERLIALVAPR</sequence>
<accession>A0A975SZ35</accession>
<organism evidence="2 3">
    <name type="scientific">Nocardioides panacis</name>
    <dbReference type="NCBI Taxonomy" id="2849501"/>
    <lineage>
        <taxon>Bacteria</taxon>
        <taxon>Bacillati</taxon>
        <taxon>Actinomycetota</taxon>
        <taxon>Actinomycetes</taxon>
        <taxon>Propionibacteriales</taxon>
        <taxon>Nocardioidaceae</taxon>
        <taxon>Nocardioides</taxon>
    </lineage>
</organism>
<dbReference type="GO" id="GO:0019825">
    <property type="term" value="F:oxygen binding"/>
    <property type="evidence" value="ECO:0007669"/>
    <property type="project" value="InterPro"/>
</dbReference>
<dbReference type="CDD" id="cd01948">
    <property type="entry name" value="EAL"/>
    <property type="match status" value="1"/>
</dbReference>
<dbReference type="Pfam" id="PF11563">
    <property type="entry name" value="Protoglobin"/>
    <property type="match status" value="1"/>
</dbReference>
<dbReference type="InterPro" id="IPR001633">
    <property type="entry name" value="EAL_dom"/>
</dbReference>
<keyword evidence="3" id="KW-1185">Reference proteome</keyword>
<gene>
    <name evidence="2" type="ORF">KRR39_22385</name>
</gene>
<dbReference type="PROSITE" id="PS50883">
    <property type="entry name" value="EAL"/>
    <property type="match status" value="1"/>
</dbReference>
<dbReference type="EMBL" id="CP077062">
    <property type="protein sequence ID" value="QWZ08055.1"/>
    <property type="molecule type" value="Genomic_DNA"/>
</dbReference>
<dbReference type="KEGG" id="nps:KRR39_22385"/>
<evidence type="ECO:0000259" key="1">
    <source>
        <dbReference type="PROSITE" id="PS50883"/>
    </source>
</evidence>
<protein>
    <submittedName>
        <fullName evidence="2">EAL domain-containing protein</fullName>
    </submittedName>
</protein>
<dbReference type="PANTHER" id="PTHR33121:SF79">
    <property type="entry name" value="CYCLIC DI-GMP PHOSPHODIESTERASE PDED-RELATED"/>
    <property type="match status" value="1"/>
</dbReference>
<feature type="domain" description="EAL" evidence="1">
    <location>
        <begin position="339"/>
        <end position="593"/>
    </location>
</feature>
<reference evidence="2" key="1">
    <citation type="submission" date="2021-06" db="EMBL/GenBank/DDBJ databases">
        <title>Complete genome sequence of Nocardioides sp. G188.</title>
        <authorList>
            <person name="Im W.-T."/>
        </authorList>
    </citation>
    <scope>NUCLEOTIDE SEQUENCE</scope>
    <source>
        <strain evidence="2">G188</strain>
    </source>
</reference>
<dbReference type="Pfam" id="PF00563">
    <property type="entry name" value="EAL"/>
    <property type="match status" value="1"/>
</dbReference>
<evidence type="ECO:0000313" key="3">
    <source>
        <dbReference type="Proteomes" id="UP000683575"/>
    </source>
</evidence>
<dbReference type="InterPro" id="IPR003018">
    <property type="entry name" value="GAF"/>
</dbReference>
<dbReference type="InterPro" id="IPR044398">
    <property type="entry name" value="Globin-sensor_dom"/>
</dbReference>
<name>A0A975SZ35_9ACTN</name>
<proteinExistence type="predicted"/>
<dbReference type="PANTHER" id="PTHR33121">
    <property type="entry name" value="CYCLIC DI-GMP PHOSPHODIESTERASE PDEF"/>
    <property type="match status" value="1"/>
</dbReference>
<evidence type="ECO:0000313" key="2">
    <source>
        <dbReference type="EMBL" id="QWZ08055.1"/>
    </source>
</evidence>
<dbReference type="Proteomes" id="UP000683575">
    <property type="component" value="Chromosome"/>
</dbReference>
<dbReference type="GO" id="GO:0020037">
    <property type="term" value="F:heme binding"/>
    <property type="evidence" value="ECO:0007669"/>
    <property type="project" value="InterPro"/>
</dbReference>
<dbReference type="GO" id="GO:0071111">
    <property type="term" value="F:cyclic-guanylate-specific phosphodiesterase activity"/>
    <property type="evidence" value="ECO:0007669"/>
    <property type="project" value="InterPro"/>
</dbReference>
<dbReference type="AlphaFoldDB" id="A0A975SZ35"/>
<dbReference type="SMART" id="SM00052">
    <property type="entry name" value="EAL"/>
    <property type="match status" value="1"/>
</dbReference>
<dbReference type="RefSeq" id="WP_216939565.1">
    <property type="nucleotide sequence ID" value="NZ_CP077062.1"/>
</dbReference>
<dbReference type="Pfam" id="PF13185">
    <property type="entry name" value="GAF_2"/>
    <property type="match status" value="1"/>
</dbReference>